<protein>
    <recommendedName>
        <fullName evidence="3">Antibiotic biosynthesis monooxygenase</fullName>
    </recommendedName>
</protein>
<dbReference type="EMBL" id="CP039690">
    <property type="protein sequence ID" value="QCI63097.1"/>
    <property type="molecule type" value="Genomic_DNA"/>
</dbReference>
<proteinExistence type="predicted"/>
<sequence length="119" mass="13357">MTSETPTGAVAVARLWRGRTRRDRADAYETYLYDEGVAELGRRALGVQMLRREAGDETEFVVMSFWESVAAMSRFAGADPTRIRHLDRDAEYLIGLPDAVEVFEVKSSSLPGAFLRQRG</sequence>
<organism evidence="1 2">
    <name type="scientific">Phreatobacter stygius</name>
    <dbReference type="NCBI Taxonomy" id="1940610"/>
    <lineage>
        <taxon>Bacteria</taxon>
        <taxon>Pseudomonadati</taxon>
        <taxon>Pseudomonadota</taxon>
        <taxon>Alphaproteobacteria</taxon>
        <taxon>Hyphomicrobiales</taxon>
        <taxon>Phreatobacteraceae</taxon>
        <taxon>Phreatobacter</taxon>
    </lineage>
</organism>
<dbReference type="AlphaFoldDB" id="A0A4D7B500"/>
<evidence type="ECO:0008006" key="3">
    <source>
        <dbReference type="Google" id="ProtNLM"/>
    </source>
</evidence>
<dbReference type="RefSeq" id="WP_136958559.1">
    <property type="nucleotide sequence ID" value="NZ_CP039690.1"/>
</dbReference>
<dbReference type="Proteomes" id="UP000298781">
    <property type="component" value="Chromosome"/>
</dbReference>
<keyword evidence="2" id="KW-1185">Reference proteome</keyword>
<evidence type="ECO:0000313" key="1">
    <source>
        <dbReference type="EMBL" id="QCI63097.1"/>
    </source>
</evidence>
<dbReference type="KEGG" id="pstg:E8M01_01910"/>
<accession>A0A4D7B500</accession>
<reference evidence="1 2" key="1">
    <citation type="submission" date="2019-04" db="EMBL/GenBank/DDBJ databases">
        <title>Phreatobacter aquaticus sp. nov.</title>
        <authorList>
            <person name="Choi A."/>
        </authorList>
    </citation>
    <scope>NUCLEOTIDE SEQUENCE [LARGE SCALE GENOMIC DNA]</scope>
    <source>
        <strain evidence="1 2">KCTC 52518</strain>
    </source>
</reference>
<name>A0A4D7B500_9HYPH</name>
<dbReference type="OrthoDB" id="7210869at2"/>
<gene>
    <name evidence="1" type="ORF">E8M01_01910</name>
</gene>
<evidence type="ECO:0000313" key="2">
    <source>
        <dbReference type="Proteomes" id="UP000298781"/>
    </source>
</evidence>